<dbReference type="Proteomes" id="UP000821837">
    <property type="component" value="Chromosome 1"/>
</dbReference>
<organism evidence="2 3">
    <name type="scientific">Rhipicephalus sanguineus</name>
    <name type="common">Brown dog tick</name>
    <name type="synonym">Ixodes sanguineus</name>
    <dbReference type="NCBI Taxonomy" id="34632"/>
    <lineage>
        <taxon>Eukaryota</taxon>
        <taxon>Metazoa</taxon>
        <taxon>Ecdysozoa</taxon>
        <taxon>Arthropoda</taxon>
        <taxon>Chelicerata</taxon>
        <taxon>Arachnida</taxon>
        <taxon>Acari</taxon>
        <taxon>Parasitiformes</taxon>
        <taxon>Ixodida</taxon>
        <taxon>Ixodoidea</taxon>
        <taxon>Ixodidae</taxon>
        <taxon>Rhipicephalinae</taxon>
        <taxon>Rhipicephalus</taxon>
        <taxon>Rhipicephalus</taxon>
    </lineage>
</organism>
<reference evidence="2" key="2">
    <citation type="submission" date="2021-09" db="EMBL/GenBank/DDBJ databases">
        <authorList>
            <person name="Jia N."/>
            <person name="Wang J."/>
            <person name="Shi W."/>
            <person name="Du L."/>
            <person name="Sun Y."/>
            <person name="Zhan W."/>
            <person name="Jiang J."/>
            <person name="Wang Q."/>
            <person name="Zhang B."/>
            <person name="Ji P."/>
            <person name="Sakyi L.B."/>
            <person name="Cui X."/>
            <person name="Yuan T."/>
            <person name="Jiang B."/>
            <person name="Yang W."/>
            <person name="Lam T.T.-Y."/>
            <person name="Chang Q."/>
            <person name="Ding S."/>
            <person name="Wang X."/>
            <person name="Zhu J."/>
            <person name="Ruan X."/>
            <person name="Zhao L."/>
            <person name="Wei J."/>
            <person name="Que T."/>
            <person name="Du C."/>
            <person name="Cheng J."/>
            <person name="Dai P."/>
            <person name="Han X."/>
            <person name="Huang E."/>
            <person name="Gao Y."/>
            <person name="Liu J."/>
            <person name="Shao H."/>
            <person name="Ye R."/>
            <person name="Li L."/>
            <person name="Wei W."/>
            <person name="Wang X."/>
            <person name="Wang C."/>
            <person name="Huo Q."/>
            <person name="Li W."/>
            <person name="Guo W."/>
            <person name="Chen H."/>
            <person name="Chen S."/>
            <person name="Zhou L."/>
            <person name="Zhou L."/>
            <person name="Ni X."/>
            <person name="Tian J."/>
            <person name="Zhou Y."/>
            <person name="Sheng Y."/>
            <person name="Liu T."/>
            <person name="Pan Y."/>
            <person name="Xia L."/>
            <person name="Li J."/>
            <person name="Zhao F."/>
            <person name="Cao W."/>
        </authorList>
    </citation>
    <scope>NUCLEOTIDE SEQUENCE</scope>
    <source>
        <strain evidence="2">Rsan-2018</strain>
        <tissue evidence="2">Larvae</tissue>
    </source>
</reference>
<accession>A0A9D4QFF7</accession>
<gene>
    <name evidence="2" type="ORF">HPB52_001356</name>
</gene>
<proteinExistence type="predicted"/>
<evidence type="ECO:0000313" key="3">
    <source>
        <dbReference type="Proteomes" id="UP000821837"/>
    </source>
</evidence>
<evidence type="ECO:0000256" key="1">
    <source>
        <dbReference type="SAM" id="MobiDB-lite"/>
    </source>
</evidence>
<feature type="region of interest" description="Disordered" evidence="1">
    <location>
        <begin position="1"/>
        <end position="71"/>
    </location>
</feature>
<name>A0A9D4QFF7_RHISA</name>
<sequence length="196" mass="22119">MEVDESEVGDTPSDNSGEDKSDPTRRAEDGDAEGSIEVTYRINDRVNRNEEAEKQGTRSRSPTRRGGKSIMNKILRASKMPRLPRNDIKVIVRPRDGLNIRNTCRASLDEAIRHEAGVSSDEIVTICPNPMQNILVISTPDEETATKTVKIKKLTINEKKYETNAYVSEPEEMAKGIIRNIPLKYGVRREKPCRRP</sequence>
<dbReference type="AlphaFoldDB" id="A0A9D4QFF7"/>
<keyword evidence="3" id="KW-1185">Reference proteome</keyword>
<comment type="caution">
    <text evidence="2">The sequence shown here is derived from an EMBL/GenBank/DDBJ whole genome shotgun (WGS) entry which is preliminary data.</text>
</comment>
<feature type="compositionally biased region" description="Basic and acidic residues" evidence="1">
    <location>
        <begin position="17"/>
        <end position="29"/>
    </location>
</feature>
<feature type="compositionally biased region" description="Basic and acidic residues" evidence="1">
    <location>
        <begin position="42"/>
        <end position="56"/>
    </location>
</feature>
<evidence type="ECO:0000313" key="2">
    <source>
        <dbReference type="EMBL" id="KAH7981867.1"/>
    </source>
</evidence>
<dbReference type="EMBL" id="JABSTV010001245">
    <property type="protein sequence ID" value="KAH7981867.1"/>
    <property type="molecule type" value="Genomic_DNA"/>
</dbReference>
<reference evidence="2" key="1">
    <citation type="journal article" date="2020" name="Cell">
        <title>Large-Scale Comparative Analyses of Tick Genomes Elucidate Their Genetic Diversity and Vector Capacities.</title>
        <authorList>
            <consortium name="Tick Genome and Microbiome Consortium (TIGMIC)"/>
            <person name="Jia N."/>
            <person name="Wang J."/>
            <person name="Shi W."/>
            <person name="Du L."/>
            <person name="Sun Y."/>
            <person name="Zhan W."/>
            <person name="Jiang J.F."/>
            <person name="Wang Q."/>
            <person name="Zhang B."/>
            <person name="Ji P."/>
            <person name="Bell-Sakyi L."/>
            <person name="Cui X.M."/>
            <person name="Yuan T.T."/>
            <person name="Jiang B.G."/>
            <person name="Yang W.F."/>
            <person name="Lam T.T."/>
            <person name="Chang Q.C."/>
            <person name="Ding S.J."/>
            <person name="Wang X.J."/>
            <person name="Zhu J.G."/>
            <person name="Ruan X.D."/>
            <person name="Zhao L."/>
            <person name="Wei J.T."/>
            <person name="Ye R.Z."/>
            <person name="Que T.C."/>
            <person name="Du C.H."/>
            <person name="Zhou Y.H."/>
            <person name="Cheng J.X."/>
            <person name="Dai P.F."/>
            <person name="Guo W.B."/>
            <person name="Han X.H."/>
            <person name="Huang E.J."/>
            <person name="Li L.F."/>
            <person name="Wei W."/>
            <person name="Gao Y.C."/>
            <person name="Liu J.Z."/>
            <person name="Shao H.Z."/>
            <person name="Wang X."/>
            <person name="Wang C.C."/>
            <person name="Yang T.C."/>
            <person name="Huo Q.B."/>
            <person name="Li W."/>
            <person name="Chen H.Y."/>
            <person name="Chen S.E."/>
            <person name="Zhou L.G."/>
            <person name="Ni X.B."/>
            <person name="Tian J.H."/>
            <person name="Sheng Y."/>
            <person name="Liu T."/>
            <person name="Pan Y.S."/>
            <person name="Xia L.Y."/>
            <person name="Li J."/>
            <person name="Zhao F."/>
            <person name="Cao W.C."/>
        </authorList>
    </citation>
    <scope>NUCLEOTIDE SEQUENCE</scope>
    <source>
        <strain evidence="2">Rsan-2018</strain>
    </source>
</reference>
<protein>
    <submittedName>
        <fullName evidence="2">Uncharacterized protein</fullName>
    </submittedName>
</protein>